<dbReference type="OrthoDB" id="432528at2759"/>
<feature type="transmembrane region" description="Helical" evidence="4">
    <location>
        <begin position="343"/>
        <end position="367"/>
    </location>
</feature>
<keyword evidence="1" id="KW-0880">Kelch repeat</keyword>
<keyword evidence="7" id="KW-1185">Reference proteome</keyword>
<dbReference type="InterPro" id="IPR011043">
    <property type="entry name" value="Gal_Oxase/kelch_b-propeller"/>
</dbReference>
<feature type="domain" description="Attractin/MKLN-like beta-propeller" evidence="5">
    <location>
        <begin position="71"/>
        <end position="308"/>
    </location>
</feature>
<dbReference type="Pfam" id="PF24981">
    <property type="entry name" value="Beta-prop_ATRN-LZTR1"/>
    <property type="match status" value="1"/>
</dbReference>
<dbReference type="AlphaFoldDB" id="A0A9P6UCF9"/>
<name>A0A9P6UCF9_9FUNG</name>
<evidence type="ECO:0000313" key="6">
    <source>
        <dbReference type="EMBL" id="KAG0269392.1"/>
    </source>
</evidence>
<evidence type="ECO:0000256" key="4">
    <source>
        <dbReference type="SAM" id="Phobius"/>
    </source>
</evidence>
<evidence type="ECO:0000256" key="2">
    <source>
        <dbReference type="ARBA" id="ARBA00022737"/>
    </source>
</evidence>
<dbReference type="Proteomes" id="UP000807716">
    <property type="component" value="Unassembled WGS sequence"/>
</dbReference>
<dbReference type="SUPFAM" id="SSF50965">
    <property type="entry name" value="Galactose oxidase, central domain"/>
    <property type="match status" value="1"/>
</dbReference>
<dbReference type="PANTHER" id="PTHR46093">
    <property type="entry name" value="ACYL-COA-BINDING DOMAIN-CONTAINING PROTEIN 5"/>
    <property type="match status" value="1"/>
</dbReference>
<dbReference type="InterPro" id="IPR056737">
    <property type="entry name" value="Beta-prop_ATRN-MKLN-like"/>
</dbReference>
<dbReference type="InterPro" id="IPR015915">
    <property type="entry name" value="Kelch-typ_b-propeller"/>
</dbReference>
<evidence type="ECO:0000256" key="3">
    <source>
        <dbReference type="SAM" id="MobiDB-lite"/>
    </source>
</evidence>
<keyword evidence="4" id="KW-0812">Transmembrane</keyword>
<proteinExistence type="predicted"/>
<dbReference type="EMBL" id="JAAAJB010000026">
    <property type="protein sequence ID" value="KAG0269392.1"/>
    <property type="molecule type" value="Genomic_DNA"/>
</dbReference>
<evidence type="ECO:0000256" key="1">
    <source>
        <dbReference type="ARBA" id="ARBA00022441"/>
    </source>
</evidence>
<organism evidence="6 7">
    <name type="scientific">Actinomortierella ambigua</name>
    <dbReference type="NCBI Taxonomy" id="1343610"/>
    <lineage>
        <taxon>Eukaryota</taxon>
        <taxon>Fungi</taxon>
        <taxon>Fungi incertae sedis</taxon>
        <taxon>Mucoromycota</taxon>
        <taxon>Mortierellomycotina</taxon>
        <taxon>Mortierellomycetes</taxon>
        <taxon>Mortierellales</taxon>
        <taxon>Mortierellaceae</taxon>
        <taxon>Actinomortierella</taxon>
    </lineage>
</organism>
<keyword evidence="4" id="KW-0472">Membrane</keyword>
<dbReference type="Gene3D" id="2.120.10.80">
    <property type="entry name" value="Kelch-type beta propeller"/>
    <property type="match status" value="2"/>
</dbReference>
<evidence type="ECO:0000313" key="7">
    <source>
        <dbReference type="Proteomes" id="UP000807716"/>
    </source>
</evidence>
<sequence length="412" mass="43534">MTNSFYSIDLTKPWASDTPAWTRHAPGPALWRSSICSSADGSRIVAFANGGGSGGGGGGGNSGTGVNDSSTATDSNISVYSTAKDAWHPVAGTLSPHHLTEVRCVTSVNDDRVYVAGGLADSQAMTMDVFSFESESLSTVDMPTLGMMAGRVSYAGVWLNIRSSILFFGGYTNKGFMPSSMIEYSPKDSNWKDELQNTPGGPTSLVDHCMAADDKGTKVFIYGGRSQWDGPAQGAFYIYDVGLQTWTQGPSIGRRLYASCAAVGDYFLLFGGTEDPFTNTPADMGKETLPVHIFKVSTNTWVNDYVPGGSSSGSSGRNGGSSSSGGMPGQNEDDSGIRISTNVGLIVGAIGAGIILLGAMITVYFYLRSKDKRRIKHQQLQESRRPSFASTSMVTLGRNDTSSAMEKGNGFA</sequence>
<feature type="compositionally biased region" description="Gly residues" evidence="3">
    <location>
        <begin position="316"/>
        <end position="328"/>
    </location>
</feature>
<keyword evidence="4" id="KW-1133">Transmembrane helix</keyword>
<dbReference type="PANTHER" id="PTHR46093:SF18">
    <property type="entry name" value="FIBRONECTIN TYPE-III DOMAIN-CONTAINING PROTEIN"/>
    <property type="match status" value="1"/>
</dbReference>
<feature type="region of interest" description="Disordered" evidence="3">
    <location>
        <begin position="307"/>
        <end position="335"/>
    </location>
</feature>
<reference evidence="6" key="1">
    <citation type="journal article" date="2020" name="Fungal Divers.">
        <title>Resolving the Mortierellaceae phylogeny through synthesis of multi-gene phylogenetics and phylogenomics.</title>
        <authorList>
            <person name="Vandepol N."/>
            <person name="Liber J."/>
            <person name="Desiro A."/>
            <person name="Na H."/>
            <person name="Kennedy M."/>
            <person name="Barry K."/>
            <person name="Grigoriev I.V."/>
            <person name="Miller A.N."/>
            <person name="O'Donnell K."/>
            <person name="Stajich J.E."/>
            <person name="Bonito G."/>
        </authorList>
    </citation>
    <scope>NUCLEOTIDE SEQUENCE</scope>
    <source>
        <strain evidence="6">BC1065</strain>
    </source>
</reference>
<gene>
    <name evidence="6" type="ORF">DFQ27_003720</name>
</gene>
<protein>
    <recommendedName>
        <fullName evidence="5">Attractin/MKLN-like beta-propeller domain-containing protein</fullName>
    </recommendedName>
</protein>
<evidence type="ECO:0000259" key="5">
    <source>
        <dbReference type="Pfam" id="PF24981"/>
    </source>
</evidence>
<keyword evidence="2" id="KW-0677">Repeat</keyword>
<accession>A0A9P6UCF9</accession>
<comment type="caution">
    <text evidence="6">The sequence shown here is derived from an EMBL/GenBank/DDBJ whole genome shotgun (WGS) entry which is preliminary data.</text>
</comment>